<dbReference type="GO" id="GO:0070374">
    <property type="term" value="P:positive regulation of ERK1 and ERK2 cascade"/>
    <property type="evidence" value="ECO:0007669"/>
    <property type="project" value="TreeGrafter"/>
</dbReference>
<evidence type="ECO:0000313" key="9">
    <source>
        <dbReference type="Proteomes" id="UP000694421"/>
    </source>
</evidence>
<reference evidence="8" key="1">
    <citation type="submission" date="2025-08" db="UniProtKB">
        <authorList>
            <consortium name="Ensembl"/>
        </authorList>
    </citation>
    <scope>IDENTIFICATION</scope>
</reference>
<keyword evidence="9" id="KW-1185">Reference proteome</keyword>
<reference evidence="8" key="2">
    <citation type="submission" date="2025-09" db="UniProtKB">
        <authorList>
            <consortium name="Ensembl"/>
        </authorList>
    </citation>
    <scope>IDENTIFICATION</scope>
</reference>
<evidence type="ECO:0000256" key="7">
    <source>
        <dbReference type="SAM" id="Phobius"/>
    </source>
</evidence>
<keyword evidence="3" id="KW-0732">Signal</keyword>
<feature type="compositionally biased region" description="Polar residues" evidence="6">
    <location>
        <begin position="640"/>
        <end position="649"/>
    </location>
</feature>
<organism evidence="8 9">
    <name type="scientific">Salvator merianae</name>
    <name type="common">Argentine black and white tegu</name>
    <name type="synonym">Tupinambis merianae</name>
    <dbReference type="NCBI Taxonomy" id="96440"/>
    <lineage>
        <taxon>Eukaryota</taxon>
        <taxon>Metazoa</taxon>
        <taxon>Chordata</taxon>
        <taxon>Craniata</taxon>
        <taxon>Vertebrata</taxon>
        <taxon>Euteleostomi</taxon>
        <taxon>Lepidosauria</taxon>
        <taxon>Squamata</taxon>
        <taxon>Bifurcata</taxon>
        <taxon>Unidentata</taxon>
        <taxon>Episquamata</taxon>
        <taxon>Laterata</taxon>
        <taxon>Teiioidea</taxon>
        <taxon>Teiidae</taxon>
        <taxon>Salvator</taxon>
    </lineage>
</organism>
<accession>A0A8D0DL02</accession>
<dbReference type="Proteomes" id="UP000694421">
    <property type="component" value="Unplaced"/>
</dbReference>
<dbReference type="GO" id="GO:0035692">
    <property type="term" value="C:macrophage migration inhibitory factor receptor complex"/>
    <property type="evidence" value="ECO:0007669"/>
    <property type="project" value="TreeGrafter"/>
</dbReference>
<feature type="transmembrane region" description="Helical" evidence="7">
    <location>
        <begin position="665"/>
        <end position="686"/>
    </location>
</feature>
<dbReference type="PRINTS" id="PR00658">
    <property type="entry name" value="CD44"/>
</dbReference>
<dbReference type="GO" id="GO:0006954">
    <property type="term" value="P:inflammatory response"/>
    <property type="evidence" value="ECO:0007669"/>
    <property type="project" value="TreeGrafter"/>
</dbReference>
<feature type="region of interest" description="Disordered" evidence="6">
    <location>
        <begin position="421"/>
        <end position="441"/>
    </location>
</feature>
<dbReference type="GO" id="GO:0016323">
    <property type="term" value="C:basolateral plasma membrane"/>
    <property type="evidence" value="ECO:0007669"/>
    <property type="project" value="TreeGrafter"/>
</dbReference>
<evidence type="ECO:0000256" key="6">
    <source>
        <dbReference type="SAM" id="MobiDB-lite"/>
    </source>
</evidence>
<evidence type="ECO:0000256" key="1">
    <source>
        <dbReference type="ARBA" id="ARBA00004613"/>
    </source>
</evidence>
<evidence type="ECO:0000256" key="4">
    <source>
        <dbReference type="ARBA" id="ARBA00022974"/>
    </source>
</evidence>
<comment type="subcellular location">
    <subcellularLocation>
        <location evidence="1">Secreted</location>
    </subcellularLocation>
</comment>
<feature type="compositionally biased region" description="Polar residues" evidence="6">
    <location>
        <begin position="367"/>
        <end position="376"/>
    </location>
</feature>
<feature type="compositionally biased region" description="Basic and acidic residues" evidence="6">
    <location>
        <begin position="187"/>
        <end position="203"/>
    </location>
</feature>
<keyword evidence="2" id="KW-0964">Secreted</keyword>
<keyword evidence="7" id="KW-0812">Transmembrane</keyword>
<dbReference type="GO" id="GO:0004896">
    <property type="term" value="F:cytokine receptor activity"/>
    <property type="evidence" value="ECO:0007669"/>
    <property type="project" value="TreeGrafter"/>
</dbReference>
<feature type="region of interest" description="Disordered" evidence="6">
    <location>
        <begin position="621"/>
        <end position="655"/>
    </location>
</feature>
<dbReference type="InterPro" id="IPR043210">
    <property type="entry name" value="CD44_antigen-like"/>
</dbReference>
<dbReference type="GO" id="GO:0005576">
    <property type="term" value="C:extracellular region"/>
    <property type="evidence" value="ECO:0007669"/>
    <property type="project" value="UniProtKB-SubCell"/>
</dbReference>
<feature type="compositionally biased region" description="Polar residues" evidence="6">
    <location>
        <begin position="74"/>
        <end position="83"/>
    </location>
</feature>
<dbReference type="GO" id="GO:0007155">
    <property type="term" value="P:cell adhesion"/>
    <property type="evidence" value="ECO:0007669"/>
    <property type="project" value="InterPro"/>
</dbReference>
<keyword evidence="7" id="KW-1133">Transmembrane helix</keyword>
<protein>
    <submittedName>
        <fullName evidence="8">Uncharacterized protein</fullName>
    </submittedName>
</protein>
<feature type="compositionally biased region" description="Polar residues" evidence="6">
    <location>
        <begin position="340"/>
        <end position="349"/>
    </location>
</feature>
<dbReference type="PANTHER" id="PTHR10225">
    <property type="entry name" value="HYALURONAN RECEPTOR"/>
    <property type="match status" value="1"/>
</dbReference>
<feature type="compositionally biased region" description="Polar residues" evidence="6">
    <location>
        <begin position="159"/>
        <end position="175"/>
    </location>
</feature>
<keyword evidence="5" id="KW-0325">Glycoprotein</keyword>
<feature type="compositionally biased region" description="Low complexity" evidence="6">
    <location>
        <begin position="214"/>
        <end position="229"/>
    </location>
</feature>
<dbReference type="GO" id="GO:0005540">
    <property type="term" value="F:hyaluronic acid binding"/>
    <property type="evidence" value="ECO:0007669"/>
    <property type="project" value="InterPro"/>
</dbReference>
<proteinExistence type="predicted"/>
<sequence length="761" mass="84504">MSSETDLEWSSSGDKESQPSNTTVLSSKDVRIQESTYDAVLHGAHSGNTSEHRYSTNDTRAPGIISLSDDEHYSTTPAVSSSDDFLKQEDSTKIPLDAVHFRPETEDARPTVTTSDVFHPVFSSPSDREGNLDDDFFYHSATFFNESAENEELNHLSPVDQSGQRSNSATNTSSHDVLKIPIPPTESYHEKSSQTDLVSKEESTQNPLHAMYPEWSSEESNTSSISSEETVPGVNASSENDHSNESFYTVTISIDEINYEDSTHETLMNETHPDWNNENQYSTNISKDVLHDIASSSESNYENNLEASPTEISGGSHNEEHRKNHTMLKTEYSEWDSEEQYFTNTSGDNLQPGVAYPGESEHEQKSSHTAVTSSDNGKQEDYTEDPLLHSTHPGQDSDGIHPTNSTRVDDFYGIIVPSERKHEKEDTAYTAVSSSDDVREENATHDSTVHDQLHEWSKEEKYSPNSTVDEVLAGIIPSAGNNEEKYEHTGWDSGEKHLINTSRDSILIRSDTIAEKEHDVLYTDEVSQGVYEDSTPEPVRDSEDKYTTKSTAPVFHGIVPRRGINQKNKTDHTVVVSEESTQDPQLYGIHLGRSDGDEHLINNTENSVVSGVFPEIDSDFDRRPASSFDSSNPDEHENGITKTRGQNVTPVVPKKEPRKADIPDWLIVVASLLALALILGVCIAVNSRRRCGQKQKLIINNGKGGIDEKNVGGLNGEASKSHEMVHLVHNEKSEDQIGPHDEFLAIDETQNQQEVALKSGM</sequence>
<evidence type="ECO:0000256" key="5">
    <source>
        <dbReference type="ARBA" id="ARBA00023180"/>
    </source>
</evidence>
<dbReference type="GeneTree" id="ENSGT00530000063822"/>
<name>A0A8D0DL02_SALMN</name>
<feature type="region of interest" description="Disordered" evidence="6">
    <location>
        <begin position="151"/>
        <end position="242"/>
    </location>
</feature>
<keyword evidence="4" id="KW-0654">Proteoglycan</keyword>
<feature type="compositionally biased region" description="Polar residues" evidence="6">
    <location>
        <begin position="1"/>
        <end position="26"/>
    </location>
</feature>
<evidence type="ECO:0000313" key="8">
    <source>
        <dbReference type="Ensembl" id="ENSSMRP00000005523.1"/>
    </source>
</evidence>
<evidence type="ECO:0000256" key="3">
    <source>
        <dbReference type="ARBA" id="ARBA00022729"/>
    </source>
</evidence>
<dbReference type="AlphaFoldDB" id="A0A8D0DL02"/>
<feature type="compositionally biased region" description="Low complexity" evidence="6">
    <location>
        <begin position="297"/>
        <end position="308"/>
    </location>
</feature>
<evidence type="ECO:0000256" key="2">
    <source>
        <dbReference type="ARBA" id="ARBA00022525"/>
    </source>
</evidence>
<feature type="compositionally biased region" description="Basic and acidic residues" evidence="6">
    <location>
        <begin position="538"/>
        <end position="547"/>
    </location>
</feature>
<dbReference type="PANTHER" id="PTHR10225:SF6">
    <property type="entry name" value="CD44 ANTIGEN"/>
    <property type="match status" value="1"/>
</dbReference>
<dbReference type="InterPro" id="IPR001231">
    <property type="entry name" value="CD44_antigen"/>
</dbReference>
<feature type="region of interest" description="Disordered" evidence="6">
    <location>
        <begin position="529"/>
        <end position="548"/>
    </location>
</feature>
<dbReference type="Ensembl" id="ENSSMRT00000006489.1">
    <property type="protein sequence ID" value="ENSSMRP00000005523.1"/>
    <property type="gene ID" value="ENSSMRG00000004484.1"/>
</dbReference>
<feature type="region of interest" description="Disordered" evidence="6">
    <location>
        <begin position="297"/>
        <end position="406"/>
    </location>
</feature>
<keyword evidence="7" id="KW-0472">Membrane</keyword>
<feature type="region of interest" description="Disordered" evidence="6">
    <location>
        <begin position="1"/>
        <end position="87"/>
    </location>
</feature>